<accession>A0A8H4WU22</accession>
<dbReference type="Pfam" id="PF06985">
    <property type="entry name" value="HET"/>
    <property type="match status" value="1"/>
</dbReference>
<evidence type="ECO:0000259" key="1">
    <source>
        <dbReference type="Pfam" id="PF06985"/>
    </source>
</evidence>
<gene>
    <name evidence="2" type="ORF">FSARC_13342</name>
</gene>
<dbReference type="InterPro" id="IPR010730">
    <property type="entry name" value="HET"/>
</dbReference>
<proteinExistence type="predicted"/>
<reference evidence="2" key="2">
    <citation type="submission" date="2020-05" db="EMBL/GenBank/DDBJ databases">
        <authorList>
            <person name="Kim H.-S."/>
            <person name="Proctor R.H."/>
            <person name="Brown D.W."/>
        </authorList>
    </citation>
    <scope>NUCLEOTIDE SEQUENCE</scope>
    <source>
        <strain evidence="2">NRRL 20472</strain>
    </source>
</reference>
<protein>
    <recommendedName>
        <fullName evidence="1">Heterokaryon incompatibility domain-containing protein</fullName>
    </recommendedName>
</protein>
<evidence type="ECO:0000313" key="2">
    <source>
        <dbReference type="EMBL" id="KAF4949921.1"/>
    </source>
</evidence>
<dbReference type="PANTHER" id="PTHR33112:SF1">
    <property type="entry name" value="HETEROKARYON INCOMPATIBILITY DOMAIN-CONTAINING PROTEIN"/>
    <property type="match status" value="1"/>
</dbReference>
<evidence type="ECO:0000313" key="3">
    <source>
        <dbReference type="Proteomes" id="UP000622797"/>
    </source>
</evidence>
<keyword evidence="3" id="KW-1185">Reference proteome</keyword>
<feature type="domain" description="Heterokaryon incompatibility" evidence="1">
    <location>
        <begin position="78"/>
        <end position="248"/>
    </location>
</feature>
<name>A0A8H4WU22_9HYPO</name>
<comment type="caution">
    <text evidence="2">The sequence shown here is derived from an EMBL/GenBank/DDBJ whole genome shotgun (WGS) entry which is preliminary data.</text>
</comment>
<dbReference type="OrthoDB" id="2975793at2759"/>
<reference evidence="2" key="1">
    <citation type="journal article" date="2020" name="BMC Genomics">
        <title>Correction to: Identification and distribution of gene clusters required for synthesis of sphingolipid metabolism inhibitors in diverse species of the filamentous fungus Fusarium.</title>
        <authorList>
            <person name="Kim H.S."/>
            <person name="Lohmar J.M."/>
            <person name="Busman M."/>
            <person name="Brown D.W."/>
            <person name="Naumann T.A."/>
            <person name="Divon H.H."/>
            <person name="Lysoe E."/>
            <person name="Uhlig S."/>
            <person name="Proctor R.H."/>
        </authorList>
    </citation>
    <scope>NUCLEOTIDE SEQUENCE</scope>
    <source>
        <strain evidence="2">NRRL 20472</strain>
    </source>
</reference>
<sequence>MSEHGEDTITAISGLADDNYTPPVKATAGGGFIAAIQSWLQICNDKHTCSVRTRHQKSPSWLIDTKDKCIVRGTDQPYIALSYTWQDPSSSSPADQEHPFQLDPETLSLLQQPGSLSSSDIKRQLPKVVQDAVELIPLIGDRCLWVDRLCIIQGEQSTKLEVMRMDEIYSGARVTLVAAASHGLYSDRETTALNARLETKPLLQSSETTILLNRHSGDESYCRDIAIKAHYQQVSQSRWATRAWTFQEHILSKRVIFFLDDRVFWECADSVWDMHGLSPRTNTTSGPTIADIGKRLMTTTWPDFSLYIDLVCPYNGRSLTYSGDGLSACSGILSRLTQAFPEGFIYGLPRASLDNALLWQPLRGCYRRVEPGTETGSSLPSWSWCGWQCYVDPRSFLSGISAAHNSTHQPITSSWTTQQCVVWNILTYTGQKVPVAECIEADTLPRLICETQQACFYVADVLRISEILTHQLRTGRFQAFGHPVLTDKPLNEMLPVVVLQNQDGKFSGLLKITGEIKCKQGDMIELIAISKGSASHSDIKGCIEERVFGMSQYHGSERFQASFDENGFWVDNSAGQDSDFYKIECEGDSLPELKDAEGYWGNQEACQFYNVLWVTKKDGISYRVACGRIEEKTWVANQRGETEVVLG</sequence>
<organism evidence="2 3">
    <name type="scientific">Fusarium sarcochroum</name>
    <dbReference type="NCBI Taxonomy" id="1208366"/>
    <lineage>
        <taxon>Eukaryota</taxon>
        <taxon>Fungi</taxon>
        <taxon>Dikarya</taxon>
        <taxon>Ascomycota</taxon>
        <taxon>Pezizomycotina</taxon>
        <taxon>Sordariomycetes</taxon>
        <taxon>Hypocreomycetidae</taxon>
        <taxon>Hypocreales</taxon>
        <taxon>Nectriaceae</taxon>
        <taxon>Fusarium</taxon>
        <taxon>Fusarium lateritium species complex</taxon>
    </lineage>
</organism>
<dbReference type="Proteomes" id="UP000622797">
    <property type="component" value="Unassembled WGS sequence"/>
</dbReference>
<dbReference type="PANTHER" id="PTHR33112">
    <property type="entry name" value="DOMAIN PROTEIN, PUTATIVE-RELATED"/>
    <property type="match status" value="1"/>
</dbReference>
<dbReference type="AlphaFoldDB" id="A0A8H4WU22"/>
<dbReference type="EMBL" id="JABEXW010000990">
    <property type="protein sequence ID" value="KAF4949921.1"/>
    <property type="molecule type" value="Genomic_DNA"/>
</dbReference>